<dbReference type="GO" id="GO:0003723">
    <property type="term" value="F:RNA binding"/>
    <property type="evidence" value="ECO:0007669"/>
    <property type="project" value="InterPro"/>
</dbReference>
<dbReference type="Gene3D" id="3.30.70.330">
    <property type="match status" value="1"/>
</dbReference>
<name>A0AAV9GUR4_9PEZI</name>
<evidence type="ECO:0000313" key="3">
    <source>
        <dbReference type="Proteomes" id="UP001321760"/>
    </source>
</evidence>
<comment type="caution">
    <text evidence="2">The sequence shown here is derived from an EMBL/GenBank/DDBJ whole genome shotgun (WGS) entry which is preliminary data.</text>
</comment>
<keyword evidence="3" id="KW-1185">Reference proteome</keyword>
<organism evidence="2 3">
    <name type="scientific">Podospora aff. communis PSN243</name>
    <dbReference type="NCBI Taxonomy" id="3040156"/>
    <lineage>
        <taxon>Eukaryota</taxon>
        <taxon>Fungi</taxon>
        <taxon>Dikarya</taxon>
        <taxon>Ascomycota</taxon>
        <taxon>Pezizomycotina</taxon>
        <taxon>Sordariomycetes</taxon>
        <taxon>Sordariomycetidae</taxon>
        <taxon>Sordariales</taxon>
        <taxon>Podosporaceae</taxon>
        <taxon>Podospora</taxon>
    </lineage>
</organism>
<dbReference type="Pfam" id="PF00076">
    <property type="entry name" value="RRM_1"/>
    <property type="match status" value="1"/>
</dbReference>
<dbReference type="InterPro" id="IPR000504">
    <property type="entry name" value="RRM_dom"/>
</dbReference>
<evidence type="ECO:0000259" key="1">
    <source>
        <dbReference type="Pfam" id="PF00076"/>
    </source>
</evidence>
<reference evidence="2" key="2">
    <citation type="submission" date="2023-05" db="EMBL/GenBank/DDBJ databases">
        <authorList>
            <consortium name="Lawrence Berkeley National Laboratory"/>
            <person name="Steindorff A."/>
            <person name="Hensen N."/>
            <person name="Bonometti L."/>
            <person name="Westerberg I."/>
            <person name="Brannstrom I.O."/>
            <person name="Guillou S."/>
            <person name="Cros-Aarteil S."/>
            <person name="Calhoun S."/>
            <person name="Haridas S."/>
            <person name="Kuo A."/>
            <person name="Mondo S."/>
            <person name="Pangilinan J."/>
            <person name="Riley R."/>
            <person name="Labutti K."/>
            <person name="Andreopoulos B."/>
            <person name="Lipzen A."/>
            <person name="Chen C."/>
            <person name="Yanf M."/>
            <person name="Daum C."/>
            <person name="Ng V."/>
            <person name="Clum A."/>
            <person name="Ohm R."/>
            <person name="Martin F."/>
            <person name="Silar P."/>
            <person name="Natvig D."/>
            <person name="Lalanne C."/>
            <person name="Gautier V."/>
            <person name="Ament-Velasquez S.L."/>
            <person name="Kruys A."/>
            <person name="Hutchinson M.I."/>
            <person name="Powell A.J."/>
            <person name="Barry K."/>
            <person name="Miller A.N."/>
            <person name="Grigoriev I.V."/>
            <person name="Debuchy R."/>
            <person name="Gladieux P."/>
            <person name="Thoren M.H."/>
            <person name="Johannesson H."/>
        </authorList>
    </citation>
    <scope>NUCLEOTIDE SEQUENCE</scope>
    <source>
        <strain evidence="2">PSN243</strain>
    </source>
</reference>
<accession>A0AAV9GUR4</accession>
<feature type="domain" description="RRM" evidence="1">
    <location>
        <begin position="47"/>
        <end position="103"/>
    </location>
</feature>
<proteinExistence type="predicted"/>
<dbReference type="EMBL" id="MU865929">
    <property type="protein sequence ID" value="KAK4451123.1"/>
    <property type="molecule type" value="Genomic_DNA"/>
</dbReference>
<sequence>YPNPRTSNHHPSLHQLLGSSPNYNGDLFNTRNISADIPDTENCSLCLTGLPPDVTYAQLLALFRGTGRIFATYINPPQLDRGHPTCAAKVTFFSKDVAQGVIRRHGPGHAHHQGLSIGRYRISVFRNRTKVSERQTTGSNWEYEDGGLPSRVHIVSGPRGVVRLPAVFNVIRTGCYFELDGVVAIADTEESCAFEIRFASFYGTGAVGVFYSAES</sequence>
<dbReference type="CDD" id="cd00590">
    <property type="entry name" value="RRM_SF"/>
    <property type="match status" value="1"/>
</dbReference>
<evidence type="ECO:0000313" key="2">
    <source>
        <dbReference type="EMBL" id="KAK4451123.1"/>
    </source>
</evidence>
<feature type="non-terminal residue" evidence="2">
    <location>
        <position position="1"/>
    </location>
</feature>
<gene>
    <name evidence="2" type="ORF">QBC34DRAFT_295972</name>
</gene>
<dbReference type="InterPro" id="IPR035979">
    <property type="entry name" value="RBD_domain_sf"/>
</dbReference>
<dbReference type="Proteomes" id="UP001321760">
    <property type="component" value="Unassembled WGS sequence"/>
</dbReference>
<reference evidence="2" key="1">
    <citation type="journal article" date="2023" name="Mol. Phylogenet. Evol.">
        <title>Genome-scale phylogeny and comparative genomics of the fungal order Sordariales.</title>
        <authorList>
            <person name="Hensen N."/>
            <person name="Bonometti L."/>
            <person name="Westerberg I."/>
            <person name="Brannstrom I.O."/>
            <person name="Guillou S."/>
            <person name="Cros-Aarteil S."/>
            <person name="Calhoun S."/>
            <person name="Haridas S."/>
            <person name="Kuo A."/>
            <person name="Mondo S."/>
            <person name="Pangilinan J."/>
            <person name="Riley R."/>
            <person name="LaButti K."/>
            <person name="Andreopoulos B."/>
            <person name="Lipzen A."/>
            <person name="Chen C."/>
            <person name="Yan M."/>
            <person name="Daum C."/>
            <person name="Ng V."/>
            <person name="Clum A."/>
            <person name="Steindorff A."/>
            <person name="Ohm R.A."/>
            <person name="Martin F."/>
            <person name="Silar P."/>
            <person name="Natvig D.O."/>
            <person name="Lalanne C."/>
            <person name="Gautier V."/>
            <person name="Ament-Velasquez S.L."/>
            <person name="Kruys A."/>
            <person name="Hutchinson M.I."/>
            <person name="Powell A.J."/>
            <person name="Barry K."/>
            <person name="Miller A.N."/>
            <person name="Grigoriev I.V."/>
            <person name="Debuchy R."/>
            <person name="Gladieux P."/>
            <person name="Hiltunen Thoren M."/>
            <person name="Johannesson H."/>
        </authorList>
    </citation>
    <scope>NUCLEOTIDE SEQUENCE</scope>
    <source>
        <strain evidence="2">PSN243</strain>
    </source>
</reference>
<dbReference type="SUPFAM" id="SSF54928">
    <property type="entry name" value="RNA-binding domain, RBD"/>
    <property type="match status" value="1"/>
</dbReference>
<dbReference type="AlphaFoldDB" id="A0AAV9GUR4"/>
<dbReference type="InterPro" id="IPR012677">
    <property type="entry name" value="Nucleotide-bd_a/b_plait_sf"/>
</dbReference>
<protein>
    <recommendedName>
        <fullName evidence="1">RRM domain-containing protein</fullName>
    </recommendedName>
</protein>